<protein>
    <submittedName>
        <fullName evidence="1">Uncharacterized protein</fullName>
    </submittedName>
</protein>
<proteinExistence type="predicted"/>
<sequence length="133" mass="14787">MQPAAYREHFGWMVDDRENPPRLLLGHNMVALTMPRTRGVAVLEYLCRQDIRSPVLEPDLGSWAFLADSNGLVLTPGDLPEDVKLLGCGAMLPVPLTTANPAVRWVVAPDVRQRWLPSLAALMAAVRTMARFR</sequence>
<dbReference type="AlphaFoldDB" id="A0A5C4M3E4"/>
<reference evidence="1 2" key="1">
    <citation type="submission" date="2019-06" db="EMBL/GenBank/DDBJ databases">
        <title>Amycolatopsis alkalitolerans sp. nov., isolated from Gastrodia elata Blume.</title>
        <authorList>
            <person name="Narsing Rao M.P."/>
            <person name="Li W.J."/>
        </authorList>
    </citation>
    <scope>NUCLEOTIDE SEQUENCE [LARGE SCALE GENOMIC DNA]</scope>
    <source>
        <strain evidence="1 2">SYSUP0005</strain>
    </source>
</reference>
<dbReference type="RefSeq" id="WP_139096702.1">
    <property type="nucleotide sequence ID" value="NZ_VDFW01000008.1"/>
</dbReference>
<dbReference type="OrthoDB" id="3631260at2"/>
<name>A0A5C4M3E4_9PSEU</name>
<accession>A0A5C4M3E4</accession>
<evidence type="ECO:0000313" key="2">
    <source>
        <dbReference type="Proteomes" id="UP000305546"/>
    </source>
</evidence>
<dbReference type="EMBL" id="VDFW01000008">
    <property type="protein sequence ID" value="TNC26413.1"/>
    <property type="molecule type" value="Genomic_DNA"/>
</dbReference>
<organism evidence="1 2">
    <name type="scientific">Amycolatopsis alkalitolerans</name>
    <dbReference type="NCBI Taxonomy" id="2547244"/>
    <lineage>
        <taxon>Bacteria</taxon>
        <taxon>Bacillati</taxon>
        <taxon>Actinomycetota</taxon>
        <taxon>Actinomycetes</taxon>
        <taxon>Pseudonocardiales</taxon>
        <taxon>Pseudonocardiaceae</taxon>
        <taxon>Amycolatopsis</taxon>
    </lineage>
</organism>
<keyword evidence="2" id="KW-1185">Reference proteome</keyword>
<evidence type="ECO:0000313" key="1">
    <source>
        <dbReference type="EMBL" id="TNC26413.1"/>
    </source>
</evidence>
<gene>
    <name evidence="1" type="ORF">FG385_11695</name>
</gene>
<dbReference type="Proteomes" id="UP000305546">
    <property type="component" value="Unassembled WGS sequence"/>
</dbReference>
<comment type="caution">
    <text evidence="1">The sequence shown here is derived from an EMBL/GenBank/DDBJ whole genome shotgun (WGS) entry which is preliminary data.</text>
</comment>